<proteinExistence type="predicted"/>
<dbReference type="GO" id="GO:0051015">
    <property type="term" value="F:actin filament binding"/>
    <property type="evidence" value="ECO:0007669"/>
    <property type="project" value="TreeGrafter"/>
</dbReference>
<gene>
    <name evidence="5" type="primary">PPP1R9B</name>
    <name evidence="5" type="ORF">CEXT_55501</name>
</gene>
<protein>
    <submittedName>
        <fullName evidence="5">Neurabin-2</fullName>
    </submittedName>
</protein>
<dbReference type="GO" id="GO:0007015">
    <property type="term" value="P:actin filament organization"/>
    <property type="evidence" value="ECO:0007669"/>
    <property type="project" value="TreeGrafter"/>
</dbReference>
<dbReference type="InterPro" id="IPR013761">
    <property type="entry name" value="SAM/pointed_sf"/>
</dbReference>
<evidence type="ECO:0000256" key="3">
    <source>
        <dbReference type="SAM" id="MobiDB-lite"/>
    </source>
</evidence>
<feature type="region of interest" description="Disordered" evidence="3">
    <location>
        <begin position="17"/>
        <end position="43"/>
    </location>
</feature>
<dbReference type="Pfam" id="PF00536">
    <property type="entry name" value="SAM_1"/>
    <property type="match status" value="1"/>
</dbReference>
<evidence type="ECO:0000259" key="4">
    <source>
        <dbReference type="PROSITE" id="PS50105"/>
    </source>
</evidence>
<keyword evidence="6" id="KW-1185">Reference proteome</keyword>
<name>A0AAV4T5Z4_CAEEX</name>
<dbReference type="InterPro" id="IPR001660">
    <property type="entry name" value="SAM"/>
</dbReference>
<feature type="compositionally biased region" description="Basic and acidic residues" evidence="3">
    <location>
        <begin position="82"/>
        <end position="93"/>
    </location>
</feature>
<dbReference type="GO" id="GO:0030425">
    <property type="term" value="C:dendrite"/>
    <property type="evidence" value="ECO:0007669"/>
    <property type="project" value="TreeGrafter"/>
</dbReference>
<feature type="compositionally biased region" description="Basic and acidic residues" evidence="3">
    <location>
        <begin position="205"/>
        <end position="228"/>
    </location>
</feature>
<accession>A0AAV4T5Z4</accession>
<comment type="caution">
    <text evidence="5">The sequence shown here is derived from an EMBL/GenBank/DDBJ whole genome shotgun (WGS) entry which is preliminary data.</text>
</comment>
<feature type="domain" description="SAM" evidence="4">
    <location>
        <begin position="104"/>
        <end position="150"/>
    </location>
</feature>
<evidence type="ECO:0000313" key="5">
    <source>
        <dbReference type="EMBL" id="GIY42113.1"/>
    </source>
</evidence>
<dbReference type="Proteomes" id="UP001054945">
    <property type="component" value="Unassembled WGS sequence"/>
</dbReference>
<dbReference type="AlphaFoldDB" id="A0AAV4T5Z4"/>
<dbReference type="PANTHER" id="PTHR16154:SF6">
    <property type="entry name" value="SPINOPHILIN, ISOFORM J"/>
    <property type="match status" value="1"/>
</dbReference>
<dbReference type="GO" id="GO:0014069">
    <property type="term" value="C:postsynaptic density"/>
    <property type="evidence" value="ECO:0007669"/>
    <property type="project" value="TreeGrafter"/>
</dbReference>
<sequence length="234" mass="26908">MDCMVLQIISQPLSPVAFRDEDSSPLAASTPPPPVEIPPKKRNMIQSDRLSISLDDSREDLMKEMKSNYLDPQISSVLPPRVPERSSSRDRRPNNWQGRPVHLWTTTQVGQWLMVLGLEQYIKSFQAHEITGIHLLNLDSTKLKDHPYQVHQFLRYSHHQHRTSNNFPFDVIVGCSKINEKVAIGVNSSSDRSVIKKKKIKGDESCVEKERKAHEKEQKALEKLQKKAEKARRK</sequence>
<feature type="region of interest" description="Disordered" evidence="3">
    <location>
        <begin position="205"/>
        <end position="234"/>
    </location>
</feature>
<dbReference type="GO" id="GO:0031175">
    <property type="term" value="P:neuron projection development"/>
    <property type="evidence" value="ECO:0007669"/>
    <property type="project" value="TreeGrafter"/>
</dbReference>
<dbReference type="SMART" id="SM00454">
    <property type="entry name" value="SAM"/>
    <property type="match status" value="1"/>
</dbReference>
<dbReference type="PANTHER" id="PTHR16154">
    <property type="entry name" value="NEURABIN"/>
    <property type="match status" value="1"/>
</dbReference>
<evidence type="ECO:0000256" key="1">
    <source>
        <dbReference type="ARBA" id="ARBA00022553"/>
    </source>
</evidence>
<dbReference type="InterPro" id="IPR043446">
    <property type="entry name" value="Neurabin-like"/>
</dbReference>
<dbReference type="GO" id="GO:0019722">
    <property type="term" value="P:calcium-mediated signaling"/>
    <property type="evidence" value="ECO:0007669"/>
    <property type="project" value="TreeGrafter"/>
</dbReference>
<evidence type="ECO:0000313" key="6">
    <source>
        <dbReference type="Proteomes" id="UP001054945"/>
    </source>
</evidence>
<dbReference type="Gene3D" id="1.10.150.50">
    <property type="entry name" value="Transcription Factor, Ets-1"/>
    <property type="match status" value="1"/>
</dbReference>
<keyword evidence="1" id="KW-0597">Phosphoprotein</keyword>
<dbReference type="GO" id="GO:0005737">
    <property type="term" value="C:cytoplasm"/>
    <property type="evidence" value="ECO:0007669"/>
    <property type="project" value="TreeGrafter"/>
</dbReference>
<organism evidence="5 6">
    <name type="scientific">Caerostris extrusa</name>
    <name type="common">Bark spider</name>
    <name type="synonym">Caerostris bankana</name>
    <dbReference type="NCBI Taxonomy" id="172846"/>
    <lineage>
        <taxon>Eukaryota</taxon>
        <taxon>Metazoa</taxon>
        <taxon>Ecdysozoa</taxon>
        <taxon>Arthropoda</taxon>
        <taxon>Chelicerata</taxon>
        <taxon>Arachnida</taxon>
        <taxon>Araneae</taxon>
        <taxon>Araneomorphae</taxon>
        <taxon>Entelegynae</taxon>
        <taxon>Araneoidea</taxon>
        <taxon>Araneidae</taxon>
        <taxon>Caerostris</taxon>
    </lineage>
</organism>
<keyword evidence="2" id="KW-0175">Coiled coil</keyword>
<dbReference type="PROSITE" id="PS50105">
    <property type="entry name" value="SAM_DOMAIN"/>
    <property type="match status" value="1"/>
</dbReference>
<dbReference type="GO" id="GO:0015629">
    <property type="term" value="C:actin cytoskeleton"/>
    <property type="evidence" value="ECO:0007669"/>
    <property type="project" value="TreeGrafter"/>
</dbReference>
<feature type="region of interest" description="Disordered" evidence="3">
    <location>
        <begin position="73"/>
        <end position="98"/>
    </location>
</feature>
<dbReference type="EMBL" id="BPLR01010802">
    <property type="protein sequence ID" value="GIY42113.1"/>
    <property type="molecule type" value="Genomic_DNA"/>
</dbReference>
<dbReference type="SUPFAM" id="SSF47769">
    <property type="entry name" value="SAM/Pointed domain"/>
    <property type="match status" value="1"/>
</dbReference>
<reference evidence="5 6" key="1">
    <citation type="submission" date="2021-06" db="EMBL/GenBank/DDBJ databases">
        <title>Caerostris extrusa draft genome.</title>
        <authorList>
            <person name="Kono N."/>
            <person name="Arakawa K."/>
        </authorList>
    </citation>
    <scope>NUCLEOTIDE SEQUENCE [LARGE SCALE GENOMIC DNA]</scope>
</reference>
<evidence type="ECO:0000256" key="2">
    <source>
        <dbReference type="ARBA" id="ARBA00023054"/>
    </source>
</evidence>